<evidence type="ECO:0000259" key="5">
    <source>
        <dbReference type="Pfam" id="PF01702"/>
    </source>
</evidence>
<dbReference type="Pfam" id="PF01472">
    <property type="entry name" value="PUA"/>
    <property type="match status" value="1"/>
</dbReference>
<dbReference type="PANTHER" id="PTHR46499:SF2">
    <property type="entry name" value="ARCHAEOSINE SYNTHASE"/>
    <property type="match status" value="1"/>
</dbReference>
<evidence type="ECO:0000313" key="9">
    <source>
        <dbReference type="Proteomes" id="UP000185608"/>
    </source>
</evidence>
<dbReference type="Proteomes" id="UP000185608">
    <property type="component" value="Chromosome"/>
</dbReference>
<evidence type="ECO:0000259" key="6">
    <source>
        <dbReference type="Pfam" id="PF14810"/>
    </source>
</evidence>
<dbReference type="PROSITE" id="PS50890">
    <property type="entry name" value="PUA"/>
    <property type="match status" value="1"/>
</dbReference>
<dbReference type="PATRIC" id="fig|1855411.3.peg.1961"/>
<name>A0A1D8S6X9_9EURY</name>
<dbReference type="Pfam" id="PF01702">
    <property type="entry name" value="TGT"/>
    <property type="match status" value="1"/>
</dbReference>
<dbReference type="GO" id="GO:0003723">
    <property type="term" value="F:RNA binding"/>
    <property type="evidence" value="ECO:0007669"/>
    <property type="project" value="InterPro"/>
</dbReference>
<dbReference type="KEGG" id="halh:HTSR_1955"/>
<dbReference type="PANTHER" id="PTHR46499">
    <property type="entry name" value="QUEUINE TRNA-RIBOSYLTRANSFERASE"/>
    <property type="match status" value="1"/>
</dbReference>
<dbReference type="InterPro" id="IPR053418">
    <property type="entry name" value="Archaeosine_synthase_1"/>
</dbReference>
<dbReference type="InterPro" id="IPR002616">
    <property type="entry name" value="tRNA_ribo_trans-like"/>
</dbReference>
<reference evidence="8 9" key="1">
    <citation type="submission" date="2016-06" db="EMBL/GenBank/DDBJ databases">
        <title>Discovery of anaerobic lithoheterotrophic haloarchaeon capable of sulfur respiration by hydrogen and formate.</title>
        <authorList>
            <person name="Sorokin D.Y."/>
            <person name="Kublanov I.V."/>
            <person name="Roman P."/>
            <person name="Sinninghe Damste J.S."/>
            <person name="Golyshin P.N."/>
            <person name="Rojo D."/>
            <person name="Ciordia S."/>
            <person name="Mena Md.C."/>
            <person name="Ferrer M."/>
            <person name="Smedile F."/>
            <person name="Messina E."/>
            <person name="La Cono V."/>
            <person name="Yakimov M.M."/>
        </authorList>
    </citation>
    <scope>NUCLEOTIDE SEQUENCE [LARGE SCALE GENOMIC DNA]</scope>
    <source>
        <strain evidence="8 9">HTSR1</strain>
    </source>
</reference>
<evidence type="ECO:0000256" key="2">
    <source>
        <dbReference type="ARBA" id="ARBA00008906"/>
    </source>
</evidence>
<accession>A0A1D8S6X9</accession>
<dbReference type="SUPFAM" id="SSF51713">
    <property type="entry name" value="tRNA-guanine transglycosylase"/>
    <property type="match status" value="1"/>
</dbReference>
<dbReference type="SUPFAM" id="SSF88802">
    <property type="entry name" value="Pre-PUA domain"/>
    <property type="match status" value="1"/>
</dbReference>
<dbReference type="EMBL" id="CP016070">
    <property type="protein sequence ID" value="AOW81117.1"/>
    <property type="molecule type" value="Genomic_DNA"/>
</dbReference>
<dbReference type="InterPro" id="IPR050076">
    <property type="entry name" value="ArchSynthase1/Queuine_TRR"/>
</dbReference>
<dbReference type="GeneID" id="29829944"/>
<evidence type="ECO:0000259" key="4">
    <source>
        <dbReference type="Pfam" id="PF01472"/>
    </source>
</evidence>
<dbReference type="InterPro" id="IPR040777">
    <property type="entry name" value="DUF5591"/>
</dbReference>
<dbReference type="Gene3D" id="2.30.130.10">
    <property type="entry name" value="PUA domain"/>
    <property type="match status" value="1"/>
</dbReference>
<dbReference type="Gene3D" id="3.40.50.10630">
    <property type="entry name" value="Uracil-DNA glycosylase-like"/>
    <property type="match status" value="1"/>
</dbReference>
<dbReference type="SUPFAM" id="SSF52141">
    <property type="entry name" value="Uracil-DNA glycosylase-like"/>
    <property type="match status" value="1"/>
</dbReference>
<dbReference type="InterPro" id="IPR015947">
    <property type="entry name" value="PUA-like_sf"/>
</dbReference>
<dbReference type="NCBIfam" id="NF040592">
    <property type="entry name" value="tRNA_mod_ArcS"/>
    <property type="match status" value="1"/>
</dbReference>
<dbReference type="AlphaFoldDB" id="A0A1D8S6X9"/>
<dbReference type="InterPro" id="IPR038250">
    <property type="entry name" value="TGT_C2_sf"/>
</dbReference>
<dbReference type="InterPro" id="IPR036895">
    <property type="entry name" value="Uracil-DNA_glycosylase-like_sf"/>
</dbReference>
<feature type="domain" description="tRNA-guanine transglycosylase patch-forming" evidence="6">
    <location>
        <begin position="448"/>
        <end position="511"/>
    </location>
</feature>
<gene>
    <name evidence="8" type="primary">tgtA2</name>
    <name evidence="8" type="ORF">HTSR_1955</name>
</gene>
<evidence type="ECO:0000256" key="3">
    <source>
        <dbReference type="ARBA" id="ARBA00022694"/>
    </source>
</evidence>
<feature type="domain" description="DUF5591" evidence="7">
    <location>
        <begin position="283"/>
        <end position="433"/>
    </location>
</feature>
<protein>
    <submittedName>
        <fullName evidence="8">Archaeosine tRNA-guanine transglycosylase</fullName>
    </submittedName>
</protein>
<proteinExistence type="inferred from homology"/>
<evidence type="ECO:0000259" key="7">
    <source>
        <dbReference type="Pfam" id="PF17884"/>
    </source>
</evidence>
<feature type="domain" description="PUA" evidence="4">
    <location>
        <begin position="527"/>
        <end position="580"/>
    </location>
</feature>
<dbReference type="InterPro" id="IPR002478">
    <property type="entry name" value="PUA"/>
</dbReference>
<dbReference type="Pfam" id="PF14810">
    <property type="entry name" value="TGT_C2"/>
    <property type="match status" value="1"/>
</dbReference>
<dbReference type="GO" id="GO:0002099">
    <property type="term" value="P:tRNA wobble guanine modification"/>
    <property type="evidence" value="ECO:0007669"/>
    <property type="project" value="TreeGrafter"/>
</dbReference>
<dbReference type="STRING" id="1873524.HSR6_2030"/>
<dbReference type="SUPFAM" id="SSF88697">
    <property type="entry name" value="PUA domain-like"/>
    <property type="match status" value="1"/>
</dbReference>
<dbReference type="InterPro" id="IPR036974">
    <property type="entry name" value="PUA_sf"/>
</dbReference>
<dbReference type="RefSeq" id="WP_070365764.1">
    <property type="nucleotide sequence ID" value="NZ_CP016070.1"/>
</dbReference>
<sequence>MTEYFEVLDRDGPARRGELRLTEPRATPGLVGDTLADAGSLWAADRTVPEGDPAKLTVLPHRAFPAGTPADLQSAMDVPAPEIDGPSAAVVSPETVADLGTDAYVLSAPGQLVGHARALVETLLDVRRTIPDDAALVVSGIATPANVGLLAYAGVDLVDDHRAVLAGTEGRYLDSTGETFLEDRAELGCACPACQGPRAEFTRADCVDHNVAALRAELGRVRERIRAGTLREYLEGQVRHEPWLTAALRRLDQEGTYLRERTPLFRGSELLATTEDSLFRPAVAQFADRVAERYTNRFSDVPLLLVPCSAGKPYSDSKSHRRFQEAARYRAHKVSLTSPLGVVPQELELTYPAQHYDAAVTGSWSETEIQVVADRLRTYLERTDYPRIVAHVPEDGYREIVERATSGMDLPVTDTVSGHPTDGDSLSALGEALEGERTIRVEEKERATLRAIADYQFGAGAGEELFDELTLQGRYPRLQALDSDGDQLAALVPQYGTLALTLAGAHAWAESSIETKHVEIDAFQPHGSILAPGIRTAESSIQVGEEVLFEGPQAFGIGRATMHGTAMERSTRGEAVDVRHTEPID</sequence>
<feature type="domain" description="tRNA-guanine(15) transglycosylase-like" evidence="5">
    <location>
        <begin position="94"/>
        <end position="238"/>
    </location>
</feature>
<comment type="similarity">
    <text evidence="2">Belongs to the archaeosine synthase type 1 family.</text>
</comment>
<dbReference type="GO" id="GO:0005737">
    <property type="term" value="C:cytoplasm"/>
    <property type="evidence" value="ECO:0007669"/>
    <property type="project" value="TreeGrafter"/>
</dbReference>
<keyword evidence="3" id="KW-0819">tRNA processing</keyword>
<dbReference type="InterPro" id="IPR029402">
    <property type="entry name" value="TGT_C2"/>
</dbReference>
<dbReference type="UniPathway" id="UPA00393"/>
<dbReference type="Gene3D" id="3.10.450.90">
    <property type="entry name" value="ArcTGT, C2 domain"/>
    <property type="match status" value="1"/>
</dbReference>
<organism evidence="8 9">
    <name type="scientific">Halodesulfurarchaeum formicicum</name>
    <dbReference type="NCBI Taxonomy" id="1873524"/>
    <lineage>
        <taxon>Archaea</taxon>
        <taxon>Methanobacteriati</taxon>
        <taxon>Methanobacteriota</taxon>
        <taxon>Stenosarchaea group</taxon>
        <taxon>Halobacteria</taxon>
        <taxon>Halobacteriales</taxon>
        <taxon>Halobacteriaceae</taxon>
        <taxon>Halodesulfurarchaeum</taxon>
    </lineage>
</organism>
<dbReference type="InterPro" id="IPR036511">
    <property type="entry name" value="TGT-like_sf"/>
</dbReference>
<comment type="pathway">
    <text evidence="1">tRNA modification; archaeosine-tRNA biosynthesis.</text>
</comment>
<dbReference type="Gene3D" id="3.20.20.105">
    <property type="entry name" value="Queuine tRNA-ribosyltransferase-like"/>
    <property type="match status" value="1"/>
</dbReference>
<evidence type="ECO:0000256" key="1">
    <source>
        <dbReference type="ARBA" id="ARBA00005030"/>
    </source>
</evidence>
<dbReference type="Pfam" id="PF17884">
    <property type="entry name" value="DUF5591"/>
    <property type="match status" value="1"/>
</dbReference>
<evidence type="ECO:0000313" key="8">
    <source>
        <dbReference type="EMBL" id="AOW81117.1"/>
    </source>
</evidence>